<evidence type="ECO:0000313" key="3">
    <source>
        <dbReference type="Proteomes" id="UP000585665"/>
    </source>
</evidence>
<reference evidence="2 3" key="1">
    <citation type="submission" date="2020-06" db="EMBL/GenBank/DDBJ databases">
        <title>Description of novel acetic acid bacteria.</title>
        <authorList>
            <person name="Sombolestani A."/>
        </authorList>
    </citation>
    <scope>NUCLEOTIDE SEQUENCE [LARGE SCALE GENOMIC DNA]</scope>
    <source>
        <strain evidence="2 3">LMG 27010</strain>
    </source>
</reference>
<keyword evidence="3" id="KW-1185">Reference proteome</keyword>
<feature type="transmembrane region" description="Helical" evidence="1">
    <location>
        <begin position="34"/>
        <end position="52"/>
    </location>
</feature>
<sequence length="87" mass="9324">MHDAHAPDGQLPPELSQCGEMVDRMIAHLLNEEMPPFAIASALLGGALGLLARTMDRDAMLRLLDNAARNVREGGLDPHADVPARTS</sequence>
<protein>
    <submittedName>
        <fullName evidence="2">Uncharacterized protein</fullName>
    </submittedName>
</protein>
<evidence type="ECO:0000256" key="1">
    <source>
        <dbReference type="SAM" id="Phobius"/>
    </source>
</evidence>
<evidence type="ECO:0000313" key="2">
    <source>
        <dbReference type="EMBL" id="NVN39225.1"/>
    </source>
</evidence>
<accession>A0A850P3I1</accession>
<keyword evidence="1" id="KW-1133">Transmembrane helix</keyword>
<gene>
    <name evidence="2" type="ORF">HUK82_01410</name>
</gene>
<keyword evidence="1" id="KW-0472">Membrane</keyword>
<dbReference type="Proteomes" id="UP000585665">
    <property type="component" value="Unassembled WGS sequence"/>
</dbReference>
<dbReference type="RefSeq" id="WP_176612244.1">
    <property type="nucleotide sequence ID" value="NZ_JABXXR010000005.1"/>
</dbReference>
<dbReference type="EMBL" id="JABXXR010000005">
    <property type="protein sequence ID" value="NVN39225.1"/>
    <property type="molecule type" value="Genomic_DNA"/>
</dbReference>
<name>A0A850P3I1_9PROT</name>
<comment type="caution">
    <text evidence="2">The sequence shown here is derived from an EMBL/GenBank/DDBJ whole genome shotgun (WGS) entry which is preliminary data.</text>
</comment>
<dbReference type="AlphaFoldDB" id="A0A850P3I1"/>
<organism evidence="2 3">
    <name type="scientific">Ameyamaea chiangmaiensis</name>
    <dbReference type="NCBI Taxonomy" id="442969"/>
    <lineage>
        <taxon>Bacteria</taxon>
        <taxon>Pseudomonadati</taxon>
        <taxon>Pseudomonadota</taxon>
        <taxon>Alphaproteobacteria</taxon>
        <taxon>Acetobacterales</taxon>
        <taxon>Acetobacteraceae</taxon>
        <taxon>Ameyamaea</taxon>
    </lineage>
</organism>
<proteinExistence type="predicted"/>
<keyword evidence="1" id="KW-0812">Transmembrane</keyword>